<dbReference type="EMBL" id="MVHJ01000005">
    <property type="protein sequence ID" value="ORA05780.1"/>
    <property type="molecule type" value="Genomic_DNA"/>
</dbReference>
<dbReference type="AlphaFoldDB" id="A0A1W9Z174"/>
<gene>
    <name evidence="2" type="ORF">BST17_08445</name>
</gene>
<dbReference type="InterPro" id="IPR007969">
    <property type="entry name" value="DUF732"/>
</dbReference>
<comment type="caution">
    <text evidence="2">The sequence shown here is derived from an EMBL/GenBank/DDBJ whole genome shotgun (WGS) entry which is preliminary data.</text>
</comment>
<name>A0A1W9Z174_MYCBA</name>
<dbReference type="Pfam" id="PF05305">
    <property type="entry name" value="DUF732"/>
    <property type="match status" value="1"/>
</dbReference>
<organism evidence="2 3">
    <name type="scientific">Mycolicibacterium bacteremicum</name>
    <name type="common">Mycobacterium bacteremicum</name>
    <dbReference type="NCBI Taxonomy" id="564198"/>
    <lineage>
        <taxon>Bacteria</taxon>
        <taxon>Bacillati</taxon>
        <taxon>Actinomycetota</taxon>
        <taxon>Actinomycetes</taxon>
        <taxon>Mycobacteriales</taxon>
        <taxon>Mycobacteriaceae</taxon>
        <taxon>Mycolicibacterium</taxon>
    </lineage>
</organism>
<reference evidence="2 3" key="1">
    <citation type="submission" date="2017-02" db="EMBL/GenBank/DDBJ databases">
        <title>The new phylogeny of genus Mycobacterium.</title>
        <authorList>
            <person name="Tortoli E."/>
            <person name="Trovato A."/>
            <person name="Cirillo D.M."/>
        </authorList>
    </citation>
    <scope>NUCLEOTIDE SEQUENCE [LARGE SCALE GENOMIC DNA]</scope>
    <source>
        <strain evidence="2 3">DSM 45578</strain>
    </source>
</reference>
<protein>
    <recommendedName>
        <fullName evidence="1">DUF732 domain-containing protein</fullName>
    </recommendedName>
</protein>
<keyword evidence="3" id="KW-1185">Reference proteome</keyword>
<evidence type="ECO:0000259" key="1">
    <source>
        <dbReference type="Pfam" id="PF05305"/>
    </source>
</evidence>
<proteinExistence type="predicted"/>
<evidence type="ECO:0000313" key="3">
    <source>
        <dbReference type="Proteomes" id="UP000192366"/>
    </source>
</evidence>
<accession>A0A1W9Z174</accession>
<evidence type="ECO:0000313" key="2">
    <source>
        <dbReference type="EMBL" id="ORA05780.1"/>
    </source>
</evidence>
<dbReference type="Proteomes" id="UP000192366">
    <property type="component" value="Unassembled WGS sequence"/>
</dbReference>
<sequence length="72" mass="7886">MFEAGVESLPIPYEDARLLAISSCLAFKQNPGTSFSSAVRQIGQRQAWTPEQSRVFLNATVEAYCPEYIGGS</sequence>
<feature type="domain" description="DUF732" evidence="1">
    <location>
        <begin position="17"/>
        <end position="67"/>
    </location>
</feature>